<name>A0A8J7K522_9FLAO</name>
<accession>A0A8J7K522</accession>
<keyword evidence="2" id="KW-1185">Reference proteome</keyword>
<protein>
    <submittedName>
        <fullName evidence="1">Uncharacterized protein</fullName>
    </submittedName>
</protein>
<sequence length="206" mass="24302">MKYFICVITILIFINCKKTDNKNIKHNEFVISIFNEKNDKFVEALVNNDTAFFSKNESEEYDIPMPEPIDKRLNLKYNIGNIHFMILDTSITYFYINSLEHKFTCGGMGNYQEMSKKDSINYIIENSKQIPFSKKINTNQISDILNKYKKEIINDNGIPLMISFSSKYDTIKGDIIPNLFTFMEKNGMKYYFIRKFNDAEINENFK</sequence>
<dbReference type="RefSeq" id="WP_194183984.1">
    <property type="nucleotide sequence ID" value="NZ_JADGIK010000019.1"/>
</dbReference>
<comment type="caution">
    <text evidence="1">The sequence shown here is derived from an EMBL/GenBank/DDBJ whole genome shotgun (WGS) entry which is preliminary data.</text>
</comment>
<gene>
    <name evidence="1" type="ORF">IM532_13265</name>
</gene>
<organism evidence="1 2">
    <name type="scientific">Faecalibacter rhinopitheci</name>
    <dbReference type="NCBI Taxonomy" id="2779678"/>
    <lineage>
        <taxon>Bacteria</taxon>
        <taxon>Pseudomonadati</taxon>
        <taxon>Bacteroidota</taxon>
        <taxon>Flavobacteriia</taxon>
        <taxon>Flavobacteriales</taxon>
        <taxon>Weeksellaceae</taxon>
        <taxon>Faecalibacter</taxon>
    </lineage>
</organism>
<dbReference type="Proteomes" id="UP000608754">
    <property type="component" value="Unassembled WGS sequence"/>
</dbReference>
<dbReference type="EMBL" id="JADGIK010000019">
    <property type="protein sequence ID" value="MBF0598399.1"/>
    <property type="molecule type" value="Genomic_DNA"/>
</dbReference>
<reference evidence="1" key="1">
    <citation type="submission" date="2020-10" db="EMBL/GenBank/DDBJ databases">
        <authorList>
            <person name="Lu T."/>
            <person name="Wang Q."/>
            <person name="Han X."/>
        </authorList>
    </citation>
    <scope>NUCLEOTIDE SEQUENCE</scope>
    <source>
        <strain evidence="1">WQ 117</strain>
    </source>
</reference>
<evidence type="ECO:0000313" key="2">
    <source>
        <dbReference type="Proteomes" id="UP000608754"/>
    </source>
</evidence>
<dbReference type="AlphaFoldDB" id="A0A8J7K522"/>
<evidence type="ECO:0000313" key="1">
    <source>
        <dbReference type="EMBL" id="MBF0598399.1"/>
    </source>
</evidence>
<proteinExistence type="predicted"/>